<dbReference type="Gene3D" id="3.10.50.40">
    <property type="match status" value="1"/>
</dbReference>
<organism evidence="2 3">
    <name type="scientific">candidate division WOR-3 bacterium 4484_18</name>
    <dbReference type="NCBI Taxonomy" id="2020626"/>
    <lineage>
        <taxon>Bacteria</taxon>
        <taxon>Bacteria division WOR-3</taxon>
    </lineage>
</organism>
<dbReference type="GO" id="GO:0043022">
    <property type="term" value="F:ribosome binding"/>
    <property type="evidence" value="ECO:0007669"/>
    <property type="project" value="TreeGrafter"/>
</dbReference>
<dbReference type="InterPro" id="IPR046357">
    <property type="entry name" value="PPIase_dom_sf"/>
</dbReference>
<dbReference type="Gene3D" id="3.30.70.1050">
    <property type="entry name" value="Trigger factor ribosome-binding domain"/>
    <property type="match status" value="1"/>
</dbReference>
<evidence type="ECO:0000313" key="2">
    <source>
        <dbReference type="EMBL" id="OYV03063.1"/>
    </source>
</evidence>
<dbReference type="GO" id="GO:0043335">
    <property type="term" value="P:protein unfolding"/>
    <property type="evidence" value="ECO:0007669"/>
    <property type="project" value="TreeGrafter"/>
</dbReference>
<sequence>MEYKIERLGDCELLLNIHIPKEVIDQKVASKLKSYQRTAKLPGFRKGKAPMDIIYRKYYDIALQEVITELIESTSRDIIAKENLKLLTRGELLESKWQDTTLVSTIKLEVFPQIEFGDYSELEVRIPDFKLKDDELTAILERLCQLHPRYTPHTHITEDTVQTVSFTINLRWRGLWRTFRVDDFMFFIDEKFFPNPINTELLNKKVGTSLELKHEYPLDYEDPDLKGEQVEYKFRIENVESPSPATVRELASTVGFKSDQSLRKALRSILQQYRDTKRHTVLKYKLLETLRQTYVFEPPPRIVEAYEKAFLEHYRKEHDVLDPNLRTTIKKLAHMQAQEDILIQLIAAKEGLHGKELTQKVVDFLLDKVKIIEETKHKGGNKDATR</sequence>
<reference evidence="3" key="1">
    <citation type="submission" date="2017-07" db="EMBL/GenBank/DDBJ databases">
        <title>Novel pathways for hydrocarbon cycling and metabolic interdependencies in hydrothermal sediment communities.</title>
        <authorList>
            <person name="Dombrowski N."/>
            <person name="Seitz K."/>
            <person name="Teske A."/>
            <person name="Baker B."/>
        </authorList>
    </citation>
    <scope>NUCLEOTIDE SEQUENCE [LARGE SCALE GENOMIC DNA]</scope>
</reference>
<dbReference type="GO" id="GO:0044183">
    <property type="term" value="F:protein folding chaperone"/>
    <property type="evidence" value="ECO:0007669"/>
    <property type="project" value="TreeGrafter"/>
</dbReference>
<dbReference type="Pfam" id="PF05697">
    <property type="entry name" value="Trigger_N"/>
    <property type="match status" value="1"/>
</dbReference>
<dbReference type="Proteomes" id="UP000216312">
    <property type="component" value="Unassembled WGS sequence"/>
</dbReference>
<dbReference type="InterPro" id="IPR037041">
    <property type="entry name" value="Trigger_fac_C_sf"/>
</dbReference>
<dbReference type="AlphaFoldDB" id="A0A257LTT0"/>
<dbReference type="InterPro" id="IPR036611">
    <property type="entry name" value="Trigger_fac_ribosome-bd_sf"/>
</dbReference>
<accession>A0A257LTT0</accession>
<proteinExistence type="predicted"/>
<dbReference type="GO" id="GO:0015031">
    <property type="term" value="P:protein transport"/>
    <property type="evidence" value="ECO:0007669"/>
    <property type="project" value="InterPro"/>
</dbReference>
<dbReference type="PANTHER" id="PTHR30560:SF3">
    <property type="entry name" value="TRIGGER FACTOR-LIKE PROTEIN TIG, CHLOROPLASTIC"/>
    <property type="match status" value="1"/>
</dbReference>
<name>A0A257LTT0_UNCW3</name>
<dbReference type="PANTHER" id="PTHR30560">
    <property type="entry name" value="TRIGGER FACTOR CHAPERONE AND PEPTIDYL-PROLYL CIS/TRANS ISOMERASE"/>
    <property type="match status" value="1"/>
</dbReference>
<dbReference type="GO" id="GO:0003755">
    <property type="term" value="F:peptidyl-prolyl cis-trans isomerase activity"/>
    <property type="evidence" value="ECO:0007669"/>
    <property type="project" value="InterPro"/>
</dbReference>
<dbReference type="InterPro" id="IPR008881">
    <property type="entry name" value="Trigger_fac_ribosome-bd_bac"/>
</dbReference>
<dbReference type="GO" id="GO:0051083">
    <property type="term" value="P:'de novo' cotranslational protein folding"/>
    <property type="evidence" value="ECO:0007669"/>
    <property type="project" value="TreeGrafter"/>
</dbReference>
<dbReference type="SUPFAM" id="SSF109998">
    <property type="entry name" value="Triger factor/SurA peptide-binding domain-like"/>
    <property type="match status" value="1"/>
</dbReference>
<comment type="caution">
    <text evidence="2">The sequence shown here is derived from an EMBL/GenBank/DDBJ whole genome shotgun (WGS) entry which is preliminary data.</text>
</comment>
<evidence type="ECO:0000313" key="3">
    <source>
        <dbReference type="Proteomes" id="UP000216312"/>
    </source>
</evidence>
<gene>
    <name evidence="2" type="ORF">CGW93_02610</name>
</gene>
<evidence type="ECO:0000259" key="1">
    <source>
        <dbReference type="Pfam" id="PF05697"/>
    </source>
</evidence>
<dbReference type="InterPro" id="IPR027304">
    <property type="entry name" value="Trigger_fact/SurA_dom_sf"/>
</dbReference>
<dbReference type="SUPFAM" id="SSF102735">
    <property type="entry name" value="Trigger factor ribosome-binding domain"/>
    <property type="match status" value="1"/>
</dbReference>
<dbReference type="EMBL" id="NMUJ01000025">
    <property type="protein sequence ID" value="OYV03063.1"/>
    <property type="molecule type" value="Genomic_DNA"/>
</dbReference>
<dbReference type="Gene3D" id="1.10.3120.10">
    <property type="entry name" value="Trigger factor, C-terminal domain"/>
    <property type="match status" value="1"/>
</dbReference>
<dbReference type="InterPro" id="IPR005215">
    <property type="entry name" value="Trig_fac"/>
</dbReference>
<feature type="domain" description="Trigger factor ribosome-binding bacterial" evidence="1">
    <location>
        <begin position="1"/>
        <end position="143"/>
    </location>
</feature>
<protein>
    <recommendedName>
        <fullName evidence="1">Trigger factor ribosome-binding bacterial domain-containing protein</fullName>
    </recommendedName>
</protein>